<sequence>CSALTPSSARAPSSPATATSPPATPLPLPRLLFPRPAPSSSSTPRVYEHPVQRRLTPRTLPDAVLRLRKLLLLSNSLRLRLEHFRVARRDLGLPDDFEQSGVLAHLRHFRCVTGI</sequence>
<gene>
    <name evidence="3" type="primary">infB_94</name>
    <name evidence="3" type="ORF">g.126361</name>
</gene>
<dbReference type="InterPro" id="IPR021099">
    <property type="entry name" value="PORR_domain"/>
</dbReference>
<dbReference type="EMBL" id="GDJX01003443">
    <property type="protein sequence ID" value="JAT64493.1"/>
    <property type="molecule type" value="Transcribed_RNA"/>
</dbReference>
<organism evidence="3">
    <name type="scientific">Anthurium amnicola</name>
    <dbReference type="NCBI Taxonomy" id="1678845"/>
    <lineage>
        <taxon>Eukaryota</taxon>
        <taxon>Viridiplantae</taxon>
        <taxon>Streptophyta</taxon>
        <taxon>Embryophyta</taxon>
        <taxon>Tracheophyta</taxon>
        <taxon>Spermatophyta</taxon>
        <taxon>Magnoliopsida</taxon>
        <taxon>Liliopsida</taxon>
        <taxon>Araceae</taxon>
        <taxon>Pothoideae</taxon>
        <taxon>Potheae</taxon>
        <taxon>Anthurium</taxon>
    </lineage>
</organism>
<reference evidence="3" key="1">
    <citation type="submission" date="2015-07" db="EMBL/GenBank/DDBJ databases">
        <title>Transcriptome Assembly of Anthurium amnicola.</title>
        <authorList>
            <person name="Suzuki J."/>
        </authorList>
    </citation>
    <scope>NUCLEOTIDE SEQUENCE</scope>
</reference>
<feature type="compositionally biased region" description="Low complexity" evidence="1">
    <location>
        <begin position="1"/>
        <end position="21"/>
    </location>
</feature>
<evidence type="ECO:0000259" key="2">
    <source>
        <dbReference type="Pfam" id="PF11955"/>
    </source>
</evidence>
<feature type="non-terminal residue" evidence="3">
    <location>
        <position position="1"/>
    </location>
</feature>
<evidence type="ECO:0000313" key="3">
    <source>
        <dbReference type="EMBL" id="JAT64493.1"/>
    </source>
</evidence>
<proteinExistence type="predicted"/>
<keyword evidence="3" id="KW-0396">Initiation factor</keyword>
<feature type="domain" description="PORR" evidence="2">
    <location>
        <begin position="53"/>
        <end position="112"/>
    </location>
</feature>
<name>A0A1D1ZCD2_9ARAE</name>
<feature type="compositionally biased region" description="Low complexity" evidence="1">
    <location>
        <begin position="29"/>
        <end position="45"/>
    </location>
</feature>
<feature type="region of interest" description="Disordered" evidence="1">
    <location>
        <begin position="1"/>
        <end position="53"/>
    </location>
</feature>
<dbReference type="Pfam" id="PF11955">
    <property type="entry name" value="PORR"/>
    <property type="match status" value="1"/>
</dbReference>
<protein>
    <submittedName>
        <fullName evidence="3">Translation initiation factor IF-2</fullName>
    </submittedName>
</protein>
<dbReference type="GO" id="GO:0003723">
    <property type="term" value="F:RNA binding"/>
    <property type="evidence" value="ECO:0007669"/>
    <property type="project" value="InterPro"/>
</dbReference>
<evidence type="ECO:0000256" key="1">
    <source>
        <dbReference type="SAM" id="MobiDB-lite"/>
    </source>
</evidence>
<keyword evidence="3" id="KW-0648">Protein biosynthesis</keyword>
<dbReference type="GO" id="GO:0003743">
    <property type="term" value="F:translation initiation factor activity"/>
    <property type="evidence" value="ECO:0007669"/>
    <property type="project" value="UniProtKB-KW"/>
</dbReference>
<dbReference type="AlphaFoldDB" id="A0A1D1ZCD2"/>
<accession>A0A1D1ZCD2</accession>